<accession>A0AAV4AJ15</accession>
<keyword evidence="2" id="KW-1185">Reference proteome</keyword>
<organism evidence="1 2">
    <name type="scientific">Plakobranchus ocellatus</name>
    <dbReference type="NCBI Taxonomy" id="259542"/>
    <lineage>
        <taxon>Eukaryota</taxon>
        <taxon>Metazoa</taxon>
        <taxon>Spiralia</taxon>
        <taxon>Lophotrochozoa</taxon>
        <taxon>Mollusca</taxon>
        <taxon>Gastropoda</taxon>
        <taxon>Heterobranchia</taxon>
        <taxon>Euthyneura</taxon>
        <taxon>Panpulmonata</taxon>
        <taxon>Sacoglossa</taxon>
        <taxon>Placobranchoidea</taxon>
        <taxon>Plakobranchidae</taxon>
        <taxon>Plakobranchus</taxon>
    </lineage>
</organism>
<sequence>MTEEKKTEEEEGTRGGRLRVRRELMWGQGAGGAGRTCDRSIPGDLKANSLSIVPLTLQEKEEEKEKIVRKRKRMNR</sequence>
<reference evidence="1 2" key="1">
    <citation type="journal article" date="2021" name="Elife">
        <title>Chloroplast acquisition without the gene transfer in kleptoplastic sea slugs, Plakobranchus ocellatus.</title>
        <authorList>
            <person name="Maeda T."/>
            <person name="Takahashi S."/>
            <person name="Yoshida T."/>
            <person name="Shimamura S."/>
            <person name="Takaki Y."/>
            <person name="Nagai Y."/>
            <person name="Toyoda A."/>
            <person name="Suzuki Y."/>
            <person name="Arimoto A."/>
            <person name="Ishii H."/>
            <person name="Satoh N."/>
            <person name="Nishiyama T."/>
            <person name="Hasebe M."/>
            <person name="Maruyama T."/>
            <person name="Minagawa J."/>
            <person name="Obokata J."/>
            <person name="Shigenobu S."/>
        </authorList>
    </citation>
    <scope>NUCLEOTIDE SEQUENCE [LARGE SCALE GENOMIC DNA]</scope>
</reference>
<dbReference type="Proteomes" id="UP000735302">
    <property type="component" value="Unassembled WGS sequence"/>
</dbReference>
<dbReference type="AlphaFoldDB" id="A0AAV4AJ15"/>
<protein>
    <submittedName>
        <fullName evidence="1">Uncharacterized protein</fullName>
    </submittedName>
</protein>
<comment type="caution">
    <text evidence="1">The sequence shown here is derived from an EMBL/GenBank/DDBJ whole genome shotgun (WGS) entry which is preliminary data.</text>
</comment>
<proteinExistence type="predicted"/>
<gene>
    <name evidence="1" type="ORF">PoB_003312100</name>
</gene>
<dbReference type="EMBL" id="BLXT01003778">
    <property type="protein sequence ID" value="GFO06616.1"/>
    <property type="molecule type" value="Genomic_DNA"/>
</dbReference>
<evidence type="ECO:0000313" key="1">
    <source>
        <dbReference type="EMBL" id="GFO06616.1"/>
    </source>
</evidence>
<evidence type="ECO:0000313" key="2">
    <source>
        <dbReference type="Proteomes" id="UP000735302"/>
    </source>
</evidence>
<name>A0AAV4AJ15_9GAST</name>